<dbReference type="OrthoDB" id="547419at2"/>
<dbReference type="AlphaFoldDB" id="A0A1H3K985"/>
<dbReference type="InterPro" id="IPR027417">
    <property type="entry name" value="P-loop_NTPase"/>
</dbReference>
<evidence type="ECO:0000313" key="2">
    <source>
        <dbReference type="Proteomes" id="UP000198914"/>
    </source>
</evidence>
<dbReference type="Proteomes" id="UP000198914">
    <property type="component" value="Unassembled WGS sequence"/>
</dbReference>
<dbReference type="SUPFAM" id="SSF52266">
    <property type="entry name" value="SGNH hydrolase"/>
    <property type="match status" value="1"/>
</dbReference>
<protein>
    <submittedName>
        <fullName evidence="1">Uncharacterized protein</fullName>
    </submittedName>
</protein>
<dbReference type="SUPFAM" id="SSF52540">
    <property type="entry name" value="P-loop containing nucleoside triphosphate hydrolases"/>
    <property type="match status" value="1"/>
</dbReference>
<proteinExistence type="predicted"/>
<reference evidence="2" key="1">
    <citation type="submission" date="2016-10" db="EMBL/GenBank/DDBJ databases">
        <authorList>
            <person name="Varghese N."/>
            <person name="Submissions S."/>
        </authorList>
    </citation>
    <scope>NUCLEOTIDE SEQUENCE [LARGE SCALE GENOMIC DNA]</scope>
    <source>
        <strain evidence="2">DSM 100420</strain>
    </source>
</reference>
<organism evidence="1 2">
    <name type="scientific">Jannaschia faecimaris</name>
    <dbReference type="NCBI Taxonomy" id="1244108"/>
    <lineage>
        <taxon>Bacteria</taxon>
        <taxon>Pseudomonadati</taxon>
        <taxon>Pseudomonadota</taxon>
        <taxon>Alphaproteobacteria</taxon>
        <taxon>Rhodobacterales</taxon>
        <taxon>Roseobacteraceae</taxon>
        <taxon>Jannaschia</taxon>
    </lineage>
</organism>
<dbReference type="RefSeq" id="WP_092641898.1">
    <property type="nucleotide sequence ID" value="NZ_FNPX01000001.1"/>
</dbReference>
<evidence type="ECO:0000313" key="1">
    <source>
        <dbReference type="EMBL" id="SDY48345.1"/>
    </source>
</evidence>
<sequence length="581" mass="64109">MTTKRLIIHVGYHKTGSSSVQKWLQQHAEILSPHLYCFNLADGGSNTLKFAAMNWLRGHATRDDFVRHCRTMAAEIHALSQPVICITDESLLGMPLGFSNGDYAETEIYPQARSIVDVIAQEFSDFDLTIVAVERDADNWLRSVHNQMYKQGCVAEDFDGYLSRFEPMVDWPALRGEIEAGLAGRGRLQTLAFEEELSHPLVSGMGIVGLLDLPPELLAQCRLNLEQVNPSVPLQSKTVSAGPLRAMILGGSNSMIAKGWVNLMRRDYAALIVADNLSVGACTTTMGLYRLLSQPSRPPGMPVIWEYGVNEYNHMVGGQPLSSLLRHIEWLLQICIREHRPFLPVLMRNKSQTVLPHDDVYVHAVTDLFRRYGLSALDCTTLLRVMARGDLDANAWYSDNAHYDTATELPRRVAEAVLLALPSAQVPISPADRAIHFDPLEMRLALPTDPRSRLENSIINCAYAAFDESPELEITGRVLAAIIATSGSGPDIRISAGDHTLGYYATQVAHGPQVPAQQLRQLVFDTGQGGFAVTGDRLRLSVDESHQNPTVQTMYRKGPKPEILHGGGLVAILCECSRGEV</sequence>
<keyword evidence="2" id="KW-1185">Reference proteome</keyword>
<dbReference type="STRING" id="1244108.SAMN05444004_101549"/>
<accession>A0A1H3K985</accession>
<gene>
    <name evidence="1" type="ORF">SAMN05444004_101549</name>
</gene>
<dbReference type="EMBL" id="FNPX01000001">
    <property type="protein sequence ID" value="SDY48345.1"/>
    <property type="molecule type" value="Genomic_DNA"/>
</dbReference>
<name>A0A1H3K985_9RHOB</name>